<dbReference type="InterPro" id="IPR002559">
    <property type="entry name" value="Transposase_11"/>
</dbReference>
<evidence type="ECO:0000259" key="1">
    <source>
        <dbReference type="Pfam" id="PF01609"/>
    </source>
</evidence>
<protein>
    <submittedName>
        <fullName evidence="2">IS5 family transposase IS427</fullName>
    </submittedName>
</protein>
<dbReference type="Pfam" id="PF01609">
    <property type="entry name" value="DDE_Tnp_1"/>
    <property type="match status" value="1"/>
</dbReference>
<accession>A0ABP9UK59</accession>
<feature type="domain" description="Transposase IS4-like" evidence="1">
    <location>
        <begin position="42"/>
        <end position="193"/>
    </location>
</feature>
<dbReference type="PANTHER" id="PTHR30007">
    <property type="entry name" value="PHP DOMAIN PROTEIN"/>
    <property type="match status" value="1"/>
</dbReference>
<comment type="caution">
    <text evidence="2">The sequence shown here is derived from an EMBL/GenBank/DDBJ whole genome shotgun (WGS) entry which is preliminary data.</text>
</comment>
<dbReference type="NCBIfam" id="NF033580">
    <property type="entry name" value="transpos_IS5_3"/>
    <property type="match status" value="1"/>
</dbReference>
<organism evidence="2 3">
    <name type="scientific">Haloferula sargassicola</name>
    <dbReference type="NCBI Taxonomy" id="490096"/>
    <lineage>
        <taxon>Bacteria</taxon>
        <taxon>Pseudomonadati</taxon>
        <taxon>Verrucomicrobiota</taxon>
        <taxon>Verrucomicrobiia</taxon>
        <taxon>Verrucomicrobiales</taxon>
        <taxon>Verrucomicrobiaceae</taxon>
        <taxon>Haloferula</taxon>
    </lineage>
</organism>
<keyword evidence="3" id="KW-1185">Reference proteome</keyword>
<dbReference type="PANTHER" id="PTHR30007:SF1">
    <property type="entry name" value="BLR1914 PROTEIN"/>
    <property type="match status" value="1"/>
</dbReference>
<evidence type="ECO:0000313" key="2">
    <source>
        <dbReference type="EMBL" id="GAA5482003.1"/>
    </source>
</evidence>
<reference evidence="2 3" key="1">
    <citation type="submission" date="2024-02" db="EMBL/GenBank/DDBJ databases">
        <title>Haloferula sargassicola NBRC 104335.</title>
        <authorList>
            <person name="Ichikawa N."/>
            <person name="Katano-Makiyama Y."/>
            <person name="Hidaka K."/>
        </authorList>
    </citation>
    <scope>NUCLEOTIDE SEQUENCE [LARGE SCALE GENOMIC DNA]</scope>
    <source>
        <strain evidence="2 3">NBRC 104335</strain>
    </source>
</reference>
<name>A0ABP9UK59_9BACT</name>
<dbReference type="Proteomes" id="UP001476282">
    <property type="component" value="Unassembled WGS sequence"/>
</dbReference>
<evidence type="ECO:0000313" key="3">
    <source>
        <dbReference type="Proteomes" id="UP001476282"/>
    </source>
</evidence>
<dbReference type="EMBL" id="BAABRI010000005">
    <property type="protein sequence ID" value="GAA5482003.1"/>
    <property type="molecule type" value="Genomic_DNA"/>
</dbReference>
<sequence length="201" mass="22907">MPERFGKWNSVYRFHLRWANKGVFAALLARHVEQHGNDGFKVIDATFVKVHQDACRFGQAPEERGLGKSKGGRNSKVNACVNRKGKALALLLRPGNEHESKAARELLGDLEDVVVLGDRGYDDDTLRTHIKAGGGVALIPGKANRKEEPFYIPQIGRERRVVENFFARIKRYRRVNTRYDRRAETFMAFVNLAALADWIRF</sequence>
<gene>
    <name evidence="2" type="ORF">Hsar01_01218</name>
</gene>
<proteinExistence type="predicted"/>